<dbReference type="GO" id="GO:0016301">
    <property type="term" value="F:kinase activity"/>
    <property type="evidence" value="ECO:0007669"/>
    <property type="project" value="UniProtKB-KW"/>
</dbReference>
<feature type="domain" description="PTS EIIB type-4" evidence="8">
    <location>
        <begin position="8"/>
        <end position="164"/>
    </location>
</feature>
<keyword evidence="7" id="KW-0418">Kinase</keyword>
<gene>
    <name evidence="9" type="primary">levE_3</name>
    <name evidence="9" type="ORF">CTLFYP3_01064</name>
</gene>
<keyword evidence="2" id="KW-0813">Transport</keyword>
<dbReference type="PROSITE" id="PS51101">
    <property type="entry name" value="PTS_EIIB_TYPE_4"/>
    <property type="match status" value="1"/>
</dbReference>
<dbReference type="InterPro" id="IPR004720">
    <property type="entry name" value="PTS_IIB_sorbose-sp"/>
</dbReference>
<dbReference type="GO" id="GO:0008982">
    <property type="term" value="F:protein-N(PI)-phosphohistidine-sugar phosphotransferase activity"/>
    <property type="evidence" value="ECO:0007669"/>
    <property type="project" value="InterPro"/>
</dbReference>
<dbReference type="SUPFAM" id="SSF52728">
    <property type="entry name" value="PTS IIb component"/>
    <property type="match status" value="1"/>
</dbReference>
<evidence type="ECO:0000256" key="6">
    <source>
        <dbReference type="ARBA" id="ARBA00022683"/>
    </source>
</evidence>
<dbReference type="EMBL" id="CACRTO010000008">
    <property type="protein sequence ID" value="VYT94072.1"/>
    <property type="molecule type" value="Genomic_DNA"/>
</dbReference>
<sequence length="164" mass="18151">MNCEGMIIMENLLLARIDDRLIHGQVMTAWMKVMPAKKIIIVDNKAAKDEFMISVLELAAPSGVEVEVLSEEKAVETLNKGLAVPTIMLAKSPYAYKTLVDNNIPLSSINIGGMGMNNGRKTLFKNISATEDERNVLKDFINKGIEVKIQIIPAERVVDLKNII</sequence>
<keyword evidence="3" id="KW-0963">Cytoplasm</keyword>
<evidence type="ECO:0000259" key="8">
    <source>
        <dbReference type="PROSITE" id="PS51101"/>
    </source>
</evidence>
<dbReference type="Pfam" id="PF03830">
    <property type="entry name" value="PTSIIB_sorb"/>
    <property type="match status" value="1"/>
</dbReference>
<name>A0A6N3B2B0_9CLOT</name>
<comment type="subcellular location">
    <subcellularLocation>
        <location evidence="1">Cytoplasm</location>
    </subcellularLocation>
</comment>
<evidence type="ECO:0000256" key="7">
    <source>
        <dbReference type="ARBA" id="ARBA00022777"/>
    </source>
</evidence>
<evidence type="ECO:0000256" key="3">
    <source>
        <dbReference type="ARBA" id="ARBA00022490"/>
    </source>
</evidence>
<dbReference type="EC" id="2.7.1.69" evidence="9"/>
<protein>
    <submittedName>
        <fullName evidence="9">Fructose-specific phosphotransferase enzyme IIB component</fullName>
        <ecNumber evidence="9">2.7.1.69</ecNumber>
    </submittedName>
</protein>
<evidence type="ECO:0000256" key="4">
    <source>
        <dbReference type="ARBA" id="ARBA00022597"/>
    </source>
</evidence>
<organism evidence="9">
    <name type="scientific">Clostridium tertium</name>
    <dbReference type="NCBI Taxonomy" id="1559"/>
    <lineage>
        <taxon>Bacteria</taxon>
        <taxon>Bacillati</taxon>
        <taxon>Bacillota</taxon>
        <taxon>Clostridia</taxon>
        <taxon>Eubacteriales</taxon>
        <taxon>Clostridiaceae</taxon>
        <taxon>Clostridium</taxon>
    </lineage>
</organism>
<dbReference type="InterPro" id="IPR036667">
    <property type="entry name" value="PTS_IIB_sorbose-sp_sf"/>
</dbReference>
<keyword evidence="4" id="KW-0762">Sugar transport</keyword>
<keyword evidence="5 9" id="KW-0808">Transferase</keyword>
<keyword evidence="6" id="KW-0598">Phosphotransferase system</keyword>
<proteinExistence type="predicted"/>
<evidence type="ECO:0000256" key="1">
    <source>
        <dbReference type="ARBA" id="ARBA00004496"/>
    </source>
</evidence>
<evidence type="ECO:0000313" key="9">
    <source>
        <dbReference type="EMBL" id="VYT94072.1"/>
    </source>
</evidence>
<dbReference type="Gene3D" id="3.40.35.10">
    <property type="entry name" value="Phosphotransferase system, sorbose subfamily IIB component"/>
    <property type="match status" value="1"/>
</dbReference>
<dbReference type="GO" id="GO:0005737">
    <property type="term" value="C:cytoplasm"/>
    <property type="evidence" value="ECO:0007669"/>
    <property type="project" value="UniProtKB-SubCell"/>
</dbReference>
<evidence type="ECO:0000256" key="5">
    <source>
        <dbReference type="ARBA" id="ARBA00022679"/>
    </source>
</evidence>
<dbReference type="AlphaFoldDB" id="A0A6N3B2B0"/>
<reference evidence="9" key="1">
    <citation type="submission" date="2019-11" db="EMBL/GenBank/DDBJ databases">
        <authorList>
            <person name="Feng L."/>
        </authorList>
    </citation>
    <scope>NUCLEOTIDE SEQUENCE</scope>
    <source>
        <strain evidence="9">CTertiumLFYP3</strain>
    </source>
</reference>
<dbReference type="GO" id="GO:0009401">
    <property type="term" value="P:phosphoenolpyruvate-dependent sugar phosphotransferase system"/>
    <property type="evidence" value="ECO:0007669"/>
    <property type="project" value="UniProtKB-KW"/>
</dbReference>
<accession>A0A6N3B2B0</accession>
<evidence type="ECO:0000256" key="2">
    <source>
        <dbReference type="ARBA" id="ARBA00022448"/>
    </source>
</evidence>